<keyword evidence="3" id="KW-0812">Transmembrane</keyword>
<organism evidence="5 6">
    <name type="scientific">Bermanella marisrubri</name>
    <dbReference type="NCBI Taxonomy" id="207949"/>
    <lineage>
        <taxon>Bacteria</taxon>
        <taxon>Pseudomonadati</taxon>
        <taxon>Pseudomonadota</taxon>
        <taxon>Gammaproteobacteria</taxon>
        <taxon>Oceanospirillales</taxon>
        <taxon>Oceanospirillaceae</taxon>
        <taxon>Bermanella</taxon>
    </lineage>
</organism>
<evidence type="ECO:0000259" key="4">
    <source>
        <dbReference type="PROSITE" id="PS50887"/>
    </source>
</evidence>
<dbReference type="GO" id="GO:0043709">
    <property type="term" value="P:cell adhesion involved in single-species biofilm formation"/>
    <property type="evidence" value="ECO:0007669"/>
    <property type="project" value="TreeGrafter"/>
</dbReference>
<dbReference type="EC" id="2.7.7.65" evidence="1"/>
<evidence type="ECO:0000256" key="3">
    <source>
        <dbReference type="SAM" id="Phobius"/>
    </source>
</evidence>
<dbReference type="HOGENOM" id="CLU_070527_0_0_6"/>
<feature type="transmembrane region" description="Helical" evidence="3">
    <location>
        <begin position="42"/>
        <end position="61"/>
    </location>
</feature>
<dbReference type="InterPro" id="IPR050469">
    <property type="entry name" value="Diguanylate_Cyclase"/>
</dbReference>
<evidence type="ECO:0000256" key="1">
    <source>
        <dbReference type="ARBA" id="ARBA00012528"/>
    </source>
</evidence>
<keyword evidence="6" id="KW-1185">Reference proteome</keyword>
<protein>
    <recommendedName>
        <fullName evidence="1">diguanylate cyclase</fullName>
        <ecNumber evidence="1">2.7.7.65</ecNumber>
    </recommendedName>
</protein>
<dbReference type="SUPFAM" id="SSF55073">
    <property type="entry name" value="Nucleotide cyclase"/>
    <property type="match status" value="1"/>
</dbReference>
<dbReference type="RefSeq" id="WP_007018419.1">
    <property type="nucleotide sequence ID" value="NZ_CH724117.1"/>
</dbReference>
<proteinExistence type="predicted"/>
<evidence type="ECO:0000256" key="2">
    <source>
        <dbReference type="ARBA" id="ARBA00034247"/>
    </source>
</evidence>
<dbReference type="STRING" id="207949.RED65_13137"/>
<name>Q1N3G1_9GAMM</name>
<dbReference type="InterPro" id="IPR043128">
    <property type="entry name" value="Rev_trsase/Diguanyl_cyclase"/>
</dbReference>
<dbReference type="PANTHER" id="PTHR45138">
    <property type="entry name" value="REGULATORY COMPONENTS OF SENSORY TRANSDUCTION SYSTEM"/>
    <property type="match status" value="1"/>
</dbReference>
<dbReference type="Gene3D" id="3.30.70.270">
    <property type="match status" value="1"/>
</dbReference>
<reference evidence="5 6" key="1">
    <citation type="submission" date="2006-03" db="EMBL/GenBank/DDBJ databases">
        <authorList>
            <person name="Pinhassi J."/>
            <person name="Pedros-Alio C."/>
            <person name="Ferriera S."/>
            <person name="Johnson J."/>
            <person name="Kravitz S."/>
            <person name="Halpern A."/>
            <person name="Remington K."/>
            <person name="Beeson K."/>
            <person name="Tran B."/>
            <person name="Rogers Y.-H."/>
            <person name="Friedman R."/>
            <person name="Venter J.C."/>
        </authorList>
    </citation>
    <scope>NUCLEOTIDE SEQUENCE [LARGE SCALE GENOMIC DNA]</scope>
    <source>
        <strain evidence="5 6">RED65</strain>
    </source>
</reference>
<feature type="transmembrane region" description="Helical" evidence="3">
    <location>
        <begin position="68"/>
        <end position="88"/>
    </location>
</feature>
<dbReference type="InterPro" id="IPR029787">
    <property type="entry name" value="Nucleotide_cyclase"/>
</dbReference>
<dbReference type="Proteomes" id="UP000004263">
    <property type="component" value="Unassembled WGS sequence"/>
</dbReference>
<dbReference type="OrthoDB" id="5914567at2"/>
<dbReference type="InterPro" id="IPR000160">
    <property type="entry name" value="GGDEF_dom"/>
</dbReference>
<comment type="caution">
    <text evidence="5">The sequence shown here is derived from an EMBL/GenBank/DDBJ whole genome shotgun (WGS) entry which is preliminary data.</text>
</comment>
<dbReference type="GO" id="GO:1902201">
    <property type="term" value="P:negative regulation of bacterial-type flagellum-dependent cell motility"/>
    <property type="evidence" value="ECO:0007669"/>
    <property type="project" value="TreeGrafter"/>
</dbReference>
<feature type="transmembrane region" description="Helical" evidence="3">
    <location>
        <begin position="100"/>
        <end position="123"/>
    </location>
</feature>
<dbReference type="SMART" id="SM00267">
    <property type="entry name" value="GGDEF"/>
    <property type="match status" value="1"/>
</dbReference>
<evidence type="ECO:0000313" key="5">
    <source>
        <dbReference type="EMBL" id="EAT12630.1"/>
    </source>
</evidence>
<dbReference type="CDD" id="cd01949">
    <property type="entry name" value="GGDEF"/>
    <property type="match status" value="1"/>
</dbReference>
<accession>Q1N3G1</accession>
<dbReference type="PROSITE" id="PS50887">
    <property type="entry name" value="GGDEF"/>
    <property type="match status" value="1"/>
</dbReference>
<dbReference type="Pfam" id="PF00990">
    <property type="entry name" value="GGDEF"/>
    <property type="match status" value="1"/>
</dbReference>
<dbReference type="EMBL" id="AAQH01000005">
    <property type="protein sequence ID" value="EAT12630.1"/>
    <property type="molecule type" value="Genomic_DNA"/>
</dbReference>
<sequence>MNWITLHQRKITVLLLLVMALITINSQLGIAKEWSEIDWWDVVGEGGSAIAAGLWMTFILLSRPKGRVTDLLWCGLACLFLALFQDFLDELYGNPHPQHWNGWIESGFMPLGIIILSLGLLHWHKEQQALNRQLQKREGYVRQYHTIDELTQLSQAEFIKDVLATQSIQNSQQTIVMLDICEFNNFNRHYGFDAGDKLLQQVTDLLLIGIPDTAILCRYAGDRFALILPNTNPEDAHMIAQELRHMIRQTCFRISGGNHRLLIDLSYGLASDSLRSPDSISTLIDRANESLIKKDAIGMS</sequence>
<dbReference type="NCBIfam" id="TIGR00254">
    <property type="entry name" value="GGDEF"/>
    <property type="match status" value="1"/>
</dbReference>
<evidence type="ECO:0000313" key="6">
    <source>
        <dbReference type="Proteomes" id="UP000004263"/>
    </source>
</evidence>
<keyword evidence="3" id="KW-1133">Transmembrane helix</keyword>
<gene>
    <name evidence="5" type="ORF">RED65_13137</name>
</gene>
<dbReference type="AlphaFoldDB" id="Q1N3G1"/>
<keyword evidence="3" id="KW-0472">Membrane</keyword>
<feature type="domain" description="GGDEF" evidence="4">
    <location>
        <begin position="171"/>
        <end position="300"/>
    </location>
</feature>
<dbReference type="GO" id="GO:0005886">
    <property type="term" value="C:plasma membrane"/>
    <property type="evidence" value="ECO:0007669"/>
    <property type="project" value="TreeGrafter"/>
</dbReference>
<comment type="catalytic activity">
    <reaction evidence="2">
        <text>2 GTP = 3',3'-c-di-GMP + 2 diphosphate</text>
        <dbReference type="Rhea" id="RHEA:24898"/>
        <dbReference type="ChEBI" id="CHEBI:33019"/>
        <dbReference type="ChEBI" id="CHEBI:37565"/>
        <dbReference type="ChEBI" id="CHEBI:58805"/>
        <dbReference type="EC" id="2.7.7.65"/>
    </reaction>
</comment>
<dbReference type="PANTHER" id="PTHR45138:SF9">
    <property type="entry name" value="DIGUANYLATE CYCLASE DGCM-RELATED"/>
    <property type="match status" value="1"/>
</dbReference>
<dbReference type="GO" id="GO:0052621">
    <property type="term" value="F:diguanylate cyclase activity"/>
    <property type="evidence" value="ECO:0007669"/>
    <property type="project" value="UniProtKB-EC"/>
</dbReference>